<comment type="caution">
    <text evidence="8">The sequence shown here is derived from an EMBL/GenBank/DDBJ whole genome shotgun (WGS) entry which is preliminary data.</text>
</comment>
<feature type="transmembrane region" description="Helical" evidence="6">
    <location>
        <begin position="94"/>
        <end position="114"/>
    </location>
</feature>
<dbReference type="Proteomes" id="UP000284547">
    <property type="component" value="Unassembled WGS sequence"/>
</dbReference>
<comment type="similarity">
    <text evidence="6">Belongs to the binding-protein-dependent transport system permease family.</text>
</comment>
<keyword evidence="2 6" id="KW-0813">Transport</keyword>
<dbReference type="Pfam" id="PF00528">
    <property type="entry name" value="BPD_transp_1"/>
    <property type="match status" value="1"/>
</dbReference>
<feature type="transmembrane region" description="Helical" evidence="6">
    <location>
        <begin position="256"/>
        <end position="276"/>
    </location>
</feature>
<comment type="subcellular location">
    <subcellularLocation>
        <location evidence="1 6">Cell membrane</location>
        <topology evidence="1 6">Multi-pass membrane protein</topology>
    </subcellularLocation>
</comment>
<keyword evidence="3 6" id="KW-0812">Transmembrane</keyword>
<evidence type="ECO:0000256" key="5">
    <source>
        <dbReference type="ARBA" id="ARBA00023136"/>
    </source>
</evidence>
<dbReference type="GO" id="GO:0015416">
    <property type="term" value="F:ABC-type phosphonate transporter activity"/>
    <property type="evidence" value="ECO:0007669"/>
    <property type="project" value="InterPro"/>
</dbReference>
<dbReference type="OrthoDB" id="7820570at2"/>
<accession>A0A411YZY4</accession>
<evidence type="ECO:0000256" key="3">
    <source>
        <dbReference type="ARBA" id="ARBA00022692"/>
    </source>
</evidence>
<organism evidence="8 9">
    <name type="scientific">Pseudotabrizicola alkalilacus</name>
    <dbReference type="NCBI Taxonomy" id="2305252"/>
    <lineage>
        <taxon>Bacteria</taxon>
        <taxon>Pseudomonadati</taxon>
        <taxon>Pseudomonadota</taxon>
        <taxon>Alphaproteobacteria</taxon>
        <taxon>Rhodobacterales</taxon>
        <taxon>Paracoccaceae</taxon>
        <taxon>Pseudotabrizicola</taxon>
    </lineage>
</organism>
<dbReference type="PANTHER" id="PTHR30043:SF9">
    <property type="entry name" value="PHOSPHONATES TRANSPORT SYSTEM PERMEASE PROTEIN"/>
    <property type="match status" value="1"/>
</dbReference>
<feature type="domain" description="ABC transmembrane type-1" evidence="7">
    <location>
        <begin position="90"/>
        <end position="273"/>
    </location>
</feature>
<keyword evidence="4 6" id="KW-1133">Transmembrane helix</keyword>
<gene>
    <name evidence="8" type="primary">phnE</name>
    <name evidence="8" type="ORF">D1012_14310</name>
</gene>
<dbReference type="AlphaFoldDB" id="A0A411YZY4"/>
<dbReference type="EMBL" id="QWEY01000008">
    <property type="protein sequence ID" value="RGP36375.1"/>
    <property type="molecule type" value="Genomic_DNA"/>
</dbReference>
<keyword evidence="9" id="KW-1185">Reference proteome</keyword>
<evidence type="ECO:0000256" key="2">
    <source>
        <dbReference type="ARBA" id="ARBA00022448"/>
    </source>
</evidence>
<feature type="transmembrane region" description="Helical" evidence="6">
    <location>
        <begin position="33"/>
        <end position="50"/>
    </location>
</feature>
<dbReference type="Gene3D" id="1.10.3720.10">
    <property type="entry name" value="MetI-like"/>
    <property type="match status" value="1"/>
</dbReference>
<evidence type="ECO:0000313" key="8">
    <source>
        <dbReference type="EMBL" id="RGP36375.1"/>
    </source>
</evidence>
<dbReference type="InterPro" id="IPR005769">
    <property type="entry name" value="PhnE/PtxC"/>
</dbReference>
<reference evidence="8 9" key="1">
    <citation type="submission" date="2018-08" db="EMBL/GenBank/DDBJ databases">
        <title>Flavobacterium tibetense sp. nov., isolated from a wetland YonghuCo on Tibetan Plateau.</title>
        <authorList>
            <person name="Phurbu D."/>
            <person name="Lu H."/>
            <person name="Xing P."/>
        </authorList>
    </citation>
    <scope>NUCLEOTIDE SEQUENCE [LARGE SCALE GENOMIC DNA]</scope>
    <source>
        <strain evidence="8 9">DJC</strain>
    </source>
</reference>
<protein>
    <submittedName>
        <fullName evidence="8">Phosphonate ABC transporter, permease protein PhnE</fullName>
    </submittedName>
</protein>
<dbReference type="PROSITE" id="PS50928">
    <property type="entry name" value="ABC_TM1"/>
    <property type="match status" value="1"/>
</dbReference>
<dbReference type="PANTHER" id="PTHR30043">
    <property type="entry name" value="PHOSPHONATES TRANSPORT SYSTEM PERMEASE PROTEIN"/>
    <property type="match status" value="1"/>
</dbReference>
<dbReference type="NCBIfam" id="TIGR01097">
    <property type="entry name" value="PhnE"/>
    <property type="match status" value="1"/>
</dbReference>
<proteinExistence type="inferred from homology"/>
<evidence type="ECO:0000256" key="4">
    <source>
        <dbReference type="ARBA" id="ARBA00022989"/>
    </source>
</evidence>
<dbReference type="InterPro" id="IPR035906">
    <property type="entry name" value="MetI-like_sf"/>
</dbReference>
<dbReference type="SUPFAM" id="SSF161098">
    <property type="entry name" value="MetI-like"/>
    <property type="match status" value="1"/>
</dbReference>
<evidence type="ECO:0000313" key="9">
    <source>
        <dbReference type="Proteomes" id="UP000284547"/>
    </source>
</evidence>
<dbReference type="RefSeq" id="WP_118153490.1">
    <property type="nucleotide sequence ID" value="NZ_QWEY01000008.1"/>
</dbReference>
<feature type="transmembrane region" description="Helical" evidence="6">
    <location>
        <begin position="227"/>
        <end position="244"/>
    </location>
</feature>
<keyword evidence="5 6" id="KW-0472">Membrane</keyword>
<sequence length="288" mass="31907">MTPQSVHADDIERARAEHPLAFRAPLPVRLRRIALWAGFALLFGWCLYAFDFSPFRIWEGLGRLGRVLSFMFPPHVWTTWQEFSDILKGLGETLSMAFLGTLLGAVFAFPLCFLGAKNINRLPLLRFTVRRGFDIIRAFETLILALIFIRAFGLGPLAGVLAIAVGEIGVLAKLYAEAIENTSNKSVDGVVASGGSRTQSLRFAVLPQVWPVLLSITLYNFESNVRSGTILGIVGAGGIGFLLADRIGAYRWDEAWSIIFLIIAMVYLIDWLSGLIRARFIGTWEGAR</sequence>
<name>A0A411YZY4_9RHOB</name>
<evidence type="ECO:0000256" key="6">
    <source>
        <dbReference type="RuleBase" id="RU363032"/>
    </source>
</evidence>
<evidence type="ECO:0000259" key="7">
    <source>
        <dbReference type="PROSITE" id="PS50928"/>
    </source>
</evidence>
<evidence type="ECO:0000256" key="1">
    <source>
        <dbReference type="ARBA" id="ARBA00004651"/>
    </source>
</evidence>
<dbReference type="InterPro" id="IPR000515">
    <property type="entry name" value="MetI-like"/>
</dbReference>
<dbReference type="GO" id="GO:0005886">
    <property type="term" value="C:plasma membrane"/>
    <property type="evidence" value="ECO:0007669"/>
    <property type="project" value="UniProtKB-SubCell"/>
</dbReference>